<accession>A0A0D0BLN2</accession>
<dbReference type="OrthoDB" id="10515023at2759"/>
<protein>
    <submittedName>
        <fullName evidence="1">Uncharacterized protein</fullName>
    </submittedName>
</protein>
<sequence>MTGLFHVPLRVMESLGSEYQGRILATRTRVDNGSAAVAVQWGTSVGRVHDVIRCRNMTE</sequence>
<reference evidence="1 2" key="1">
    <citation type="submission" date="2014-04" db="EMBL/GenBank/DDBJ databases">
        <authorList>
            <consortium name="DOE Joint Genome Institute"/>
            <person name="Kuo A."/>
            <person name="Ruytinx J."/>
            <person name="Rineau F."/>
            <person name="Colpaert J."/>
            <person name="Kohler A."/>
            <person name="Nagy L.G."/>
            <person name="Floudas D."/>
            <person name="Copeland A."/>
            <person name="Barry K.W."/>
            <person name="Cichocki N."/>
            <person name="Veneault-Fourrey C."/>
            <person name="LaButti K."/>
            <person name="Lindquist E.A."/>
            <person name="Lipzen A."/>
            <person name="Lundell T."/>
            <person name="Morin E."/>
            <person name="Murat C."/>
            <person name="Sun H."/>
            <person name="Tunlid A."/>
            <person name="Henrissat B."/>
            <person name="Grigoriev I.V."/>
            <person name="Hibbett D.S."/>
            <person name="Martin F."/>
            <person name="Nordberg H.P."/>
            <person name="Cantor M.N."/>
            <person name="Hua S.X."/>
        </authorList>
    </citation>
    <scope>NUCLEOTIDE SEQUENCE [LARGE SCALE GENOMIC DNA]</scope>
    <source>
        <strain evidence="1 2">UH-Slu-Lm8-n1</strain>
    </source>
</reference>
<organism evidence="1 2">
    <name type="scientific">Suillus luteus UH-Slu-Lm8-n1</name>
    <dbReference type="NCBI Taxonomy" id="930992"/>
    <lineage>
        <taxon>Eukaryota</taxon>
        <taxon>Fungi</taxon>
        <taxon>Dikarya</taxon>
        <taxon>Basidiomycota</taxon>
        <taxon>Agaricomycotina</taxon>
        <taxon>Agaricomycetes</taxon>
        <taxon>Agaricomycetidae</taxon>
        <taxon>Boletales</taxon>
        <taxon>Suillineae</taxon>
        <taxon>Suillaceae</taxon>
        <taxon>Suillus</taxon>
    </lineage>
</organism>
<reference evidence="2" key="2">
    <citation type="submission" date="2015-01" db="EMBL/GenBank/DDBJ databases">
        <title>Evolutionary Origins and Diversification of the Mycorrhizal Mutualists.</title>
        <authorList>
            <consortium name="DOE Joint Genome Institute"/>
            <consortium name="Mycorrhizal Genomics Consortium"/>
            <person name="Kohler A."/>
            <person name="Kuo A."/>
            <person name="Nagy L.G."/>
            <person name="Floudas D."/>
            <person name="Copeland A."/>
            <person name="Barry K.W."/>
            <person name="Cichocki N."/>
            <person name="Veneault-Fourrey C."/>
            <person name="LaButti K."/>
            <person name="Lindquist E.A."/>
            <person name="Lipzen A."/>
            <person name="Lundell T."/>
            <person name="Morin E."/>
            <person name="Murat C."/>
            <person name="Riley R."/>
            <person name="Ohm R."/>
            <person name="Sun H."/>
            <person name="Tunlid A."/>
            <person name="Henrissat B."/>
            <person name="Grigoriev I.V."/>
            <person name="Hibbett D.S."/>
            <person name="Martin F."/>
        </authorList>
    </citation>
    <scope>NUCLEOTIDE SEQUENCE [LARGE SCALE GENOMIC DNA]</scope>
    <source>
        <strain evidence="2">UH-Slu-Lm8-n1</strain>
    </source>
</reference>
<dbReference type="AlphaFoldDB" id="A0A0D0BLN2"/>
<gene>
    <name evidence="1" type="ORF">CY34DRAFT_647835</name>
</gene>
<dbReference type="HOGENOM" id="CLU_2962461_0_0_1"/>
<evidence type="ECO:0000313" key="1">
    <source>
        <dbReference type="EMBL" id="KIK44203.1"/>
    </source>
</evidence>
<dbReference type="InParanoid" id="A0A0D0BLN2"/>
<name>A0A0D0BLN2_9AGAM</name>
<proteinExistence type="predicted"/>
<keyword evidence="2" id="KW-1185">Reference proteome</keyword>
<evidence type="ECO:0000313" key="2">
    <source>
        <dbReference type="Proteomes" id="UP000054485"/>
    </source>
</evidence>
<dbReference type="Proteomes" id="UP000054485">
    <property type="component" value="Unassembled WGS sequence"/>
</dbReference>
<dbReference type="EMBL" id="KN835195">
    <property type="protein sequence ID" value="KIK44203.1"/>
    <property type="molecule type" value="Genomic_DNA"/>
</dbReference>